<dbReference type="InterPro" id="IPR056412">
    <property type="entry name" value="Ig_CycH"/>
</dbReference>
<dbReference type="EMBL" id="UOGC01000047">
    <property type="protein sequence ID" value="VAX17203.1"/>
    <property type="molecule type" value="Genomic_DNA"/>
</dbReference>
<gene>
    <name evidence="2" type="ORF">MNBD_NITROSPINAE01-1118</name>
</gene>
<proteinExistence type="predicted"/>
<evidence type="ECO:0000259" key="1">
    <source>
        <dbReference type="Pfam" id="PF23892"/>
    </source>
</evidence>
<feature type="domain" description="Cytochrome c-type biogenesis protein H Ig-like" evidence="1">
    <location>
        <begin position="65"/>
        <end position="151"/>
    </location>
</feature>
<evidence type="ECO:0000313" key="2">
    <source>
        <dbReference type="EMBL" id="VAX17203.1"/>
    </source>
</evidence>
<dbReference type="AlphaFoldDB" id="A0A3B1BY18"/>
<dbReference type="Pfam" id="PF23892">
    <property type="entry name" value="Ig_CycH"/>
    <property type="match status" value="1"/>
</dbReference>
<accession>A0A3B1BY18</accession>
<name>A0A3B1BY18_9ZZZZ</name>
<organism evidence="2">
    <name type="scientific">hydrothermal vent metagenome</name>
    <dbReference type="NCBI Taxonomy" id="652676"/>
    <lineage>
        <taxon>unclassified sequences</taxon>
        <taxon>metagenomes</taxon>
        <taxon>ecological metagenomes</taxon>
    </lineage>
</organism>
<sequence>MFALYGARKTAAFFIILALMAPACQDHHYVAYDEVKEHPKIEKLPPAQRGRLPGSRSGFSGTIIAGTVKLDPSVGELPKQATLFVIARSSKGVVAVGADPAAKFPYTFLLNEVNVMMDNVNSKEKLTLDVRLDGDGDAMTKAPTDLYGSIKGELDFGAEGLVVILKRGSAG</sequence>
<protein>
    <recommendedName>
        <fullName evidence="1">Cytochrome c-type biogenesis protein H Ig-like domain-containing protein</fullName>
    </recommendedName>
</protein>
<reference evidence="2" key="1">
    <citation type="submission" date="2018-06" db="EMBL/GenBank/DDBJ databases">
        <authorList>
            <person name="Zhirakovskaya E."/>
        </authorList>
    </citation>
    <scope>NUCLEOTIDE SEQUENCE</scope>
</reference>